<dbReference type="AlphaFoldDB" id="A0A0B6YW36"/>
<feature type="non-terminal residue" evidence="2">
    <location>
        <position position="1"/>
    </location>
</feature>
<feature type="region of interest" description="Disordered" evidence="1">
    <location>
        <begin position="21"/>
        <end position="46"/>
    </location>
</feature>
<protein>
    <submittedName>
        <fullName evidence="2">Uncharacterized protein</fullName>
    </submittedName>
</protein>
<gene>
    <name evidence="2" type="primary">ORF37952</name>
</gene>
<name>A0A0B6YW36_9EUPU</name>
<reference evidence="2" key="1">
    <citation type="submission" date="2014-12" db="EMBL/GenBank/DDBJ databases">
        <title>Insight into the proteome of Arion vulgaris.</title>
        <authorList>
            <person name="Aradska J."/>
            <person name="Bulat T."/>
            <person name="Smidak R."/>
            <person name="Sarate P."/>
            <person name="Gangsoo J."/>
            <person name="Sialana F."/>
            <person name="Bilban M."/>
            <person name="Lubec G."/>
        </authorList>
    </citation>
    <scope>NUCLEOTIDE SEQUENCE</scope>
    <source>
        <tissue evidence="2">Skin</tissue>
    </source>
</reference>
<feature type="non-terminal residue" evidence="2">
    <location>
        <position position="98"/>
    </location>
</feature>
<dbReference type="EMBL" id="HACG01013086">
    <property type="protein sequence ID" value="CEK59951.1"/>
    <property type="molecule type" value="Transcribed_RNA"/>
</dbReference>
<sequence length="98" mass="11147">GSKGSSFEETTLCNPDIVHSQQNETSELELQGSRHMSYATRSKSTSKKLVRNSQMLINLDSNFPELILLNSTRNIPLHENNVKDMPERRMVSGEKQKE</sequence>
<organism evidence="2">
    <name type="scientific">Arion vulgaris</name>
    <dbReference type="NCBI Taxonomy" id="1028688"/>
    <lineage>
        <taxon>Eukaryota</taxon>
        <taxon>Metazoa</taxon>
        <taxon>Spiralia</taxon>
        <taxon>Lophotrochozoa</taxon>
        <taxon>Mollusca</taxon>
        <taxon>Gastropoda</taxon>
        <taxon>Heterobranchia</taxon>
        <taxon>Euthyneura</taxon>
        <taxon>Panpulmonata</taxon>
        <taxon>Eupulmonata</taxon>
        <taxon>Stylommatophora</taxon>
        <taxon>Helicina</taxon>
        <taxon>Arionoidea</taxon>
        <taxon>Arionidae</taxon>
        <taxon>Arion</taxon>
    </lineage>
</organism>
<proteinExistence type="predicted"/>
<evidence type="ECO:0000256" key="1">
    <source>
        <dbReference type="SAM" id="MobiDB-lite"/>
    </source>
</evidence>
<accession>A0A0B6YW36</accession>
<evidence type="ECO:0000313" key="2">
    <source>
        <dbReference type="EMBL" id="CEK59951.1"/>
    </source>
</evidence>